<proteinExistence type="inferred from homology"/>
<comment type="pathway">
    <text evidence="7">Carbohydrate degradation; 2-deoxy-D-ribose 1-phosphate degradation; D-glyceraldehyde 3-phosphate and acetaldehyde from 2-deoxy-alpha-D-ribose 1-phosphate: step 2/2.</text>
</comment>
<dbReference type="GO" id="GO:0009264">
    <property type="term" value="P:deoxyribonucleotide catabolic process"/>
    <property type="evidence" value="ECO:0007669"/>
    <property type="project" value="UniProtKB-UniRule"/>
</dbReference>
<dbReference type="PANTHER" id="PTHR10889">
    <property type="entry name" value="DEOXYRIBOSE-PHOSPHATE ALDOLASE"/>
    <property type="match status" value="1"/>
</dbReference>
<dbReference type="PIRSF" id="PIRSF001357">
    <property type="entry name" value="DeoC"/>
    <property type="match status" value="1"/>
</dbReference>
<dbReference type="InterPro" id="IPR011343">
    <property type="entry name" value="DeoC"/>
</dbReference>
<protein>
    <recommendedName>
        <fullName evidence="7">Deoxyribose-phosphate aldolase</fullName>
        <shortName evidence="7">DERA</shortName>
        <ecNumber evidence="7">4.1.2.4</ecNumber>
    </recommendedName>
    <alternativeName>
        <fullName evidence="7">2-deoxy-D-ribose 5-phosphate aldolase</fullName>
    </alternativeName>
    <alternativeName>
        <fullName evidence="7">Phosphodeoxyriboaldolase</fullName>
        <shortName evidence="7">Deoxyriboaldolase</shortName>
    </alternativeName>
</protein>
<gene>
    <name evidence="7 8" type="primary">deoC</name>
    <name evidence="8" type="ORF">EW142_01020</name>
</gene>
<comment type="caution">
    <text evidence="8">The sequence shown here is derived from an EMBL/GenBank/DDBJ whole genome shotgun (WGS) entry which is preliminary data.</text>
</comment>
<evidence type="ECO:0000256" key="4">
    <source>
        <dbReference type="ARBA" id="ARBA00023270"/>
    </source>
</evidence>
<dbReference type="FunFam" id="3.20.20.70:FF:000044">
    <property type="entry name" value="Deoxyribose-phosphate aldolase"/>
    <property type="match status" value="1"/>
</dbReference>
<comment type="function">
    <text evidence="6 7">Catalyzes a reversible aldol reaction between acetaldehyde and D-glyceraldehyde 3-phosphate to generate 2-deoxy-D-ribose 5-phosphate.</text>
</comment>
<feature type="active site" description="Proton donor/acceptor" evidence="7">
    <location>
        <position position="90"/>
    </location>
</feature>
<reference evidence="8 9" key="1">
    <citation type="submission" date="2019-02" db="EMBL/GenBank/DDBJ databases">
        <title>Draft genome sequence of Muricauda sp. 176CP4-71.</title>
        <authorList>
            <person name="Park J.-S."/>
        </authorList>
    </citation>
    <scope>NUCLEOTIDE SEQUENCE [LARGE SCALE GENOMIC DNA]</scope>
    <source>
        <strain evidence="8 9">176CP4-71</strain>
    </source>
</reference>
<dbReference type="EC" id="4.1.2.4" evidence="7"/>
<dbReference type="Gene3D" id="3.20.20.70">
    <property type="entry name" value="Aldolase class I"/>
    <property type="match status" value="1"/>
</dbReference>
<dbReference type="EMBL" id="SGIU01000001">
    <property type="protein sequence ID" value="TAI48418.1"/>
    <property type="molecule type" value="Genomic_DNA"/>
</dbReference>
<comment type="catalytic activity">
    <reaction evidence="5 7">
        <text>2-deoxy-D-ribose 5-phosphate = D-glyceraldehyde 3-phosphate + acetaldehyde</text>
        <dbReference type="Rhea" id="RHEA:12821"/>
        <dbReference type="ChEBI" id="CHEBI:15343"/>
        <dbReference type="ChEBI" id="CHEBI:59776"/>
        <dbReference type="ChEBI" id="CHEBI:62877"/>
        <dbReference type="EC" id="4.1.2.4"/>
    </reaction>
</comment>
<dbReference type="NCBIfam" id="TIGR00126">
    <property type="entry name" value="deoC"/>
    <property type="match status" value="1"/>
</dbReference>
<evidence type="ECO:0000256" key="5">
    <source>
        <dbReference type="ARBA" id="ARBA00048791"/>
    </source>
</evidence>
<dbReference type="Proteomes" id="UP000291981">
    <property type="component" value="Unassembled WGS sequence"/>
</dbReference>
<feature type="active site" description="Proton donor/acceptor" evidence="7">
    <location>
        <position position="181"/>
    </location>
</feature>
<comment type="similarity">
    <text evidence="1 7">Belongs to the DeoC/FbaB aldolase family. DeoC type 1 subfamily.</text>
</comment>
<dbReference type="GO" id="GO:0004139">
    <property type="term" value="F:deoxyribose-phosphate aldolase activity"/>
    <property type="evidence" value="ECO:0007669"/>
    <property type="project" value="UniProtKB-UniRule"/>
</dbReference>
<evidence type="ECO:0000256" key="7">
    <source>
        <dbReference type="HAMAP-Rule" id="MF_00114"/>
    </source>
</evidence>
<dbReference type="RefSeq" id="WP_130608403.1">
    <property type="nucleotide sequence ID" value="NZ_SGIU01000001.1"/>
</dbReference>
<dbReference type="OrthoDB" id="9778711at2"/>
<sequence>MTQLEKYIDHTLLKPTATIADIKKLCHEAKEHRFKAVCVQGCHLELAKEELGGGSTLLATVLGFPLGGMSTKAKIGEAKDYIEKGADELDMVLNIGWLKSGLDSLVQEEIRQIKQITGDKILKVILETCFLTDDEKKKASHLAVEAGADFIKTSTGFGSGGATFEDVRLIKSVVGDNALIKASGGIKDRPTAVKYIEMGVSRIGTSSGPQLIKTS</sequence>
<dbReference type="Pfam" id="PF01791">
    <property type="entry name" value="DeoC"/>
    <property type="match status" value="1"/>
</dbReference>
<keyword evidence="9" id="KW-1185">Reference proteome</keyword>
<dbReference type="GO" id="GO:0006018">
    <property type="term" value="P:2-deoxyribose 1-phosphate catabolic process"/>
    <property type="evidence" value="ECO:0007669"/>
    <property type="project" value="UniProtKB-UniRule"/>
</dbReference>
<dbReference type="InterPro" id="IPR028581">
    <property type="entry name" value="DeoC_typeI"/>
</dbReference>
<dbReference type="UniPathway" id="UPA00002">
    <property type="reaction ID" value="UER00468"/>
</dbReference>
<dbReference type="SMART" id="SM01133">
    <property type="entry name" value="DeoC"/>
    <property type="match status" value="1"/>
</dbReference>
<dbReference type="HAMAP" id="MF_00114">
    <property type="entry name" value="DeoC_type1"/>
    <property type="match status" value="1"/>
</dbReference>
<dbReference type="PANTHER" id="PTHR10889:SF1">
    <property type="entry name" value="DEOXYRIBOSE-PHOSPHATE ALDOLASE"/>
    <property type="match status" value="1"/>
</dbReference>
<evidence type="ECO:0000256" key="1">
    <source>
        <dbReference type="ARBA" id="ARBA00010936"/>
    </source>
</evidence>
<dbReference type="SUPFAM" id="SSF51569">
    <property type="entry name" value="Aldolase"/>
    <property type="match status" value="1"/>
</dbReference>
<evidence type="ECO:0000256" key="3">
    <source>
        <dbReference type="ARBA" id="ARBA00023239"/>
    </source>
</evidence>
<dbReference type="CDD" id="cd00959">
    <property type="entry name" value="DeoC"/>
    <property type="match status" value="1"/>
</dbReference>
<evidence type="ECO:0000256" key="2">
    <source>
        <dbReference type="ARBA" id="ARBA00022490"/>
    </source>
</evidence>
<dbReference type="GO" id="GO:0016052">
    <property type="term" value="P:carbohydrate catabolic process"/>
    <property type="evidence" value="ECO:0007669"/>
    <property type="project" value="TreeGrafter"/>
</dbReference>
<name>A0A4Q8QGQ4_9FLAO</name>
<keyword evidence="2 7" id="KW-0963">Cytoplasm</keyword>
<dbReference type="GO" id="GO:0005737">
    <property type="term" value="C:cytoplasm"/>
    <property type="evidence" value="ECO:0007669"/>
    <property type="project" value="UniProtKB-SubCell"/>
</dbReference>
<evidence type="ECO:0000256" key="6">
    <source>
        <dbReference type="ARBA" id="ARBA00056337"/>
    </source>
</evidence>
<feature type="active site" description="Schiff-base intermediate with acetaldehyde" evidence="7">
    <location>
        <position position="152"/>
    </location>
</feature>
<keyword evidence="3 7" id="KW-0456">Lyase</keyword>
<accession>A0A4Q8QGQ4</accession>
<dbReference type="InterPro" id="IPR013785">
    <property type="entry name" value="Aldolase_TIM"/>
</dbReference>
<dbReference type="AlphaFoldDB" id="A0A4Q8QGQ4"/>
<organism evidence="8 9">
    <name type="scientific">Flagellimonas allohymeniacidonis</name>
    <dbReference type="NCBI Taxonomy" id="2517819"/>
    <lineage>
        <taxon>Bacteria</taxon>
        <taxon>Pseudomonadati</taxon>
        <taxon>Bacteroidota</taxon>
        <taxon>Flavobacteriia</taxon>
        <taxon>Flavobacteriales</taxon>
        <taxon>Flavobacteriaceae</taxon>
        <taxon>Flagellimonas</taxon>
    </lineage>
</organism>
<comment type="subcellular location">
    <subcellularLocation>
        <location evidence="7">Cytoplasm</location>
    </subcellularLocation>
</comment>
<evidence type="ECO:0000313" key="9">
    <source>
        <dbReference type="Proteomes" id="UP000291981"/>
    </source>
</evidence>
<keyword evidence="4 7" id="KW-0704">Schiff base</keyword>
<dbReference type="InterPro" id="IPR002915">
    <property type="entry name" value="DeoC/FbaB/LacD_aldolase"/>
</dbReference>
<evidence type="ECO:0000313" key="8">
    <source>
        <dbReference type="EMBL" id="TAI48418.1"/>
    </source>
</evidence>